<dbReference type="GeneID" id="9978242"/>
<evidence type="ECO:0000256" key="6">
    <source>
        <dbReference type="ARBA" id="ARBA00022989"/>
    </source>
</evidence>
<keyword evidence="6 11" id="KW-1133">Transmembrane helix</keyword>
<keyword evidence="12" id="KW-0496">Mitochondrion</keyword>
<evidence type="ECO:0000256" key="7">
    <source>
        <dbReference type="ARBA" id="ARBA00023027"/>
    </source>
</evidence>
<evidence type="ECO:0000256" key="1">
    <source>
        <dbReference type="ARBA" id="ARBA00004141"/>
    </source>
</evidence>
<dbReference type="InterPro" id="IPR039428">
    <property type="entry name" value="NUOK/Mnh_C1-like"/>
</dbReference>
<dbReference type="Pfam" id="PF00420">
    <property type="entry name" value="Oxidored_q2"/>
    <property type="match status" value="1"/>
</dbReference>
<gene>
    <name evidence="12" type="primary">ND4L</name>
</gene>
<comment type="similarity">
    <text evidence="2">Belongs to the complex I subunit 4L family.</text>
</comment>
<geneLocation type="mitochondrion" evidence="12"/>
<feature type="transmembrane region" description="Helical" evidence="11">
    <location>
        <begin position="29"/>
        <end position="48"/>
    </location>
</feature>
<dbReference type="Gene3D" id="1.10.287.3510">
    <property type="match status" value="1"/>
</dbReference>
<keyword evidence="7" id="KW-0520">NAD</keyword>
<feature type="transmembrane region" description="Helical" evidence="11">
    <location>
        <begin position="55"/>
        <end position="79"/>
    </location>
</feature>
<dbReference type="GO" id="GO:0008137">
    <property type="term" value="F:NADH dehydrogenase (ubiquinone) activity"/>
    <property type="evidence" value="ECO:0007669"/>
    <property type="project" value="UniProtKB-EC"/>
</dbReference>
<evidence type="ECO:0000256" key="9">
    <source>
        <dbReference type="ARBA" id="ARBA00031586"/>
    </source>
</evidence>
<dbReference type="CTD" id="4539"/>
<dbReference type="AlphaFoldDB" id="E2RV18"/>
<evidence type="ECO:0000313" key="12">
    <source>
        <dbReference type="EMBL" id="BAJ24552.1"/>
    </source>
</evidence>
<accession>E2RV18</accession>
<sequence>MMYFVFPLIMFVCGLLVFSFNYDHFLVTLLSLEYIVLSLFWFIFIYMFMYMFDLYFLMMLLTFWVCEAVLGLSLLVSLIRGYGNDYFFSFNLLQC</sequence>
<keyword evidence="5" id="KW-1278">Translocase</keyword>
<name>E2RV18_HETDI</name>
<evidence type="ECO:0000256" key="10">
    <source>
        <dbReference type="ARBA" id="ARBA00049551"/>
    </source>
</evidence>
<evidence type="ECO:0000256" key="4">
    <source>
        <dbReference type="ARBA" id="ARBA00022692"/>
    </source>
</evidence>
<proteinExistence type="inferred from homology"/>
<evidence type="ECO:0000256" key="8">
    <source>
        <dbReference type="ARBA" id="ARBA00023136"/>
    </source>
</evidence>
<evidence type="ECO:0000256" key="2">
    <source>
        <dbReference type="ARBA" id="ARBA00010519"/>
    </source>
</evidence>
<evidence type="ECO:0000256" key="3">
    <source>
        <dbReference type="ARBA" id="ARBA00016612"/>
    </source>
</evidence>
<dbReference type="EMBL" id="AB477468">
    <property type="protein sequence ID" value="BAJ24552.1"/>
    <property type="molecule type" value="Genomic_DNA"/>
</dbReference>
<comment type="subcellular location">
    <subcellularLocation>
        <location evidence="1">Membrane</location>
        <topology evidence="1">Multi-pass membrane protein</topology>
    </subcellularLocation>
</comment>
<comment type="catalytic activity">
    <reaction evidence="10">
        <text>a ubiquinone + NADH + 5 H(+)(in) = a ubiquinol + NAD(+) + 4 H(+)(out)</text>
        <dbReference type="Rhea" id="RHEA:29091"/>
        <dbReference type="Rhea" id="RHEA-COMP:9565"/>
        <dbReference type="Rhea" id="RHEA-COMP:9566"/>
        <dbReference type="ChEBI" id="CHEBI:15378"/>
        <dbReference type="ChEBI" id="CHEBI:16389"/>
        <dbReference type="ChEBI" id="CHEBI:17976"/>
        <dbReference type="ChEBI" id="CHEBI:57540"/>
        <dbReference type="ChEBI" id="CHEBI:57945"/>
        <dbReference type="EC" id="7.1.1.2"/>
    </reaction>
</comment>
<keyword evidence="8 11" id="KW-0472">Membrane</keyword>
<keyword evidence="4 11" id="KW-0812">Transmembrane</keyword>
<organism evidence="12">
    <name type="scientific">Heteropteryx dilatata</name>
    <name type="common">Malayan jungle nymph walking stick</name>
    <dbReference type="NCBI Taxonomy" id="173795"/>
    <lineage>
        <taxon>Eukaryota</taxon>
        <taxon>Metazoa</taxon>
        <taxon>Ecdysozoa</taxon>
        <taxon>Arthropoda</taxon>
        <taxon>Hexapoda</taxon>
        <taxon>Insecta</taxon>
        <taxon>Pterygota</taxon>
        <taxon>Neoptera</taxon>
        <taxon>Polyneoptera</taxon>
        <taxon>Phasmatodea</taxon>
        <taxon>Verophasmatodea</taxon>
        <taxon>Areolatae</taxon>
        <taxon>Bacilloidea</taxon>
        <taxon>Heteropterygidae</taxon>
        <taxon>Heteropteryginae</taxon>
        <taxon>Heteropterygini</taxon>
        <taxon>Heteropteryx</taxon>
    </lineage>
</organism>
<evidence type="ECO:0000256" key="5">
    <source>
        <dbReference type="ARBA" id="ARBA00022967"/>
    </source>
</evidence>
<reference evidence="12" key="1">
    <citation type="journal article" date="2011" name="Mol. Phylogenet. Evol.">
        <title>Exploring the molecular phylogeny of phasmids with whole mitochondrial genome sequences.</title>
        <authorList>
            <person name="Komoto N."/>
            <person name="Yukuhiro K."/>
            <person name="Ueda K."/>
            <person name="Tomita S."/>
        </authorList>
    </citation>
    <scope>NUCLEOTIDE SEQUENCE</scope>
</reference>
<dbReference type="RefSeq" id="YP_004021426.1">
    <property type="nucleotide sequence ID" value="NC_014680.1"/>
</dbReference>
<evidence type="ECO:0000256" key="11">
    <source>
        <dbReference type="SAM" id="Phobius"/>
    </source>
</evidence>
<dbReference type="GO" id="GO:0016020">
    <property type="term" value="C:membrane"/>
    <property type="evidence" value="ECO:0007669"/>
    <property type="project" value="UniProtKB-SubCell"/>
</dbReference>
<protein>
    <recommendedName>
        <fullName evidence="3">NADH-ubiquinone oxidoreductase chain 4L</fullName>
    </recommendedName>
    <alternativeName>
        <fullName evidence="9">NADH dehydrogenase subunit 4L</fullName>
    </alternativeName>
</protein>